<evidence type="ECO:0000313" key="6">
    <source>
        <dbReference type="EMBL" id="SEB17964.1"/>
    </source>
</evidence>
<dbReference type="AlphaFoldDB" id="A0A1H4H851"/>
<dbReference type="RefSeq" id="WP_093046660.1">
    <property type="nucleotide sequence ID" value="NZ_FNQR01000024.1"/>
</dbReference>
<evidence type="ECO:0000256" key="4">
    <source>
        <dbReference type="ARBA" id="ARBA00023136"/>
    </source>
</evidence>
<evidence type="ECO:0000256" key="1">
    <source>
        <dbReference type="ARBA" id="ARBA00004127"/>
    </source>
</evidence>
<dbReference type="GO" id="GO:0012505">
    <property type="term" value="C:endomembrane system"/>
    <property type="evidence" value="ECO:0007669"/>
    <property type="project" value="UniProtKB-SubCell"/>
</dbReference>
<feature type="domain" description="DUF1232" evidence="5">
    <location>
        <begin position="39"/>
        <end position="72"/>
    </location>
</feature>
<dbReference type="EMBL" id="FNQR01000024">
    <property type="protein sequence ID" value="SEB17964.1"/>
    <property type="molecule type" value="Genomic_DNA"/>
</dbReference>
<dbReference type="Proteomes" id="UP000198584">
    <property type="component" value="Unassembled WGS sequence"/>
</dbReference>
<proteinExistence type="predicted"/>
<dbReference type="InterPro" id="IPR010652">
    <property type="entry name" value="DUF1232"/>
</dbReference>
<keyword evidence="2" id="KW-0812">Transmembrane</keyword>
<dbReference type="InterPro" id="IPR016941">
    <property type="entry name" value="UCP029962"/>
</dbReference>
<evidence type="ECO:0000256" key="3">
    <source>
        <dbReference type="ARBA" id="ARBA00022989"/>
    </source>
</evidence>
<dbReference type="STRING" id="571932.SAMN05421743_1245"/>
<organism evidence="6 7">
    <name type="scientific">Thalassobacillus cyri</name>
    <dbReference type="NCBI Taxonomy" id="571932"/>
    <lineage>
        <taxon>Bacteria</taxon>
        <taxon>Bacillati</taxon>
        <taxon>Bacillota</taxon>
        <taxon>Bacilli</taxon>
        <taxon>Bacillales</taxon>
        <taxon>Bacillaceae</taxon>
        <taxon>Thalassobacillus</taxon>
    </lineage>
</organism>
<accession>A0A1H4H851</accession>
<protein>
    <recommendedName>
        <fullName evidence="5">DUF1232 domain-containing protein</fullName>
    </recommendedName>
</protein>
<evidence type="ECO:0000256" key="2">
    <source>
        <dbReference type="ARBA" id="ARBA00022692"/>
    </source>
</evidence>
<keyword evidence="3" id="KW-1133">Transmembrane helix</keyword>
<dbReference type="Pfam" id="PF06803">
    <property type="entry name" value="DUF1232"/>
    <property type="match status" value="1"/>
</dbReference>
<name>A0A1H4H851_9BACI</name>
<evidence type="ECO:0000313" key="7">
    <source>
        <dbReference type="Proteomes" id="UP000198584"/>
    </source>
</evidence>
<reference evidence="7" key="1">
    <citation type="submission" date="2016-10" db="EMBL/GenBank/DDBJ databases">
        <authorList>
            <person name="Varghese N."/>
            <person name="Submissions S."/>
        </authorList>
    </citation>
    <scope>NUCLEOTIDE SEQUENCE [LARGE SCALE GENOMIC DNA]</scope>
    <source>
        <strain evidence="7">CCM7597</strain>
    </source>
</reference>
<dbReference type="OrthoDB" id="2679475at2"/>
<evidence type="ECO:0000259" key="5">
    <source>
        <dbReference type="Pfam" id="PF06803"/>
    </source>
</evidence>
<gene>
    <name evidence="6" type="ORF">SAMN05421743_1245</name>
</gene>
<keyword evidence="4" id="KW-0472">Membrane</keyword>
<keyword evidence="7" id="KW-1185">Reference proteome</keyword>
<sequence>MRLSLWRRLKFIFQVRKSLPFLKDFFTSEEVKRSHKGLSVVLFLTYLVFPFDLIPDFIMGLGIIDDLSVLAFILQQLVKMAPESLKDKYGLRSV</sequence>
<comment type="subcellular location">
    <subcellularLocation>
        <location evidence="1">Endomembrane system</location>
        <topology evidence="1">Multi-pass membrane protein</topology>
    </subcellularLocation>
</comment>
<dbReference type="PIRSF" id="PIRSF029962">
    <property type="entry name" value="UCP029962"/>
    <property type="match status" value="1"/>
</dbReference>